<feature type="transmembrane region" description="Helical" evidence="2">
    <location>
        <begin position="744"/>
        <end position="768"/>
    </location>
</feature>
<evidence type="ECO:0008006" key="5">
    <source>
        <dbReference type="Google" id="ProtNLM"/>
    </source>
</evidence>
<dbReference type="STRING" id="329046.A0A1Y2BD42"/>
<gene>
    <name evidence="3" type="ORF">BCR33DRAFT_839518</name>
</gene>
<proteinExistence type="predicted"/>
<comment type="caution">
    <text evidence="3">The sequence shown here is derived from an EMBL/GenBank/DDBJ whole genome shotgun (WGS) entry which is preliminary data.</text>
</comment>
<accession>A0A1Y2BD42</accession>
<keyword evidence="4" id="KW-1185">Reference proteome</keyword>
<keyword evidence="2" id="KW-0472">Membrane</keyword>
<feature type="region of interest" description="Disordered" evidence="1">
    <location>
        <begin position="323"/>
        <end position="379"/>
    </location>
</feature>
<evidence type="ECO:0000313" key="4">
    <source>
        <dbReference type="Proteomes" id="UP000193642"/>
    </source>
</evidence>
<evidence type="ECO:0000313" key="3">
    <source>
        <dbReference type="EMBL" id="ORY32741.1"/>
    </source>
</evidence>
<sequence>MCTAVAKWCGSNQIVASKFWTSRYLNRRKKKQHGRKTSKCSHPFSCVLLLSKHLNALTIYQRVNNRIDTVSPQNCPRFDGTAIPETTFVKKWEDSGYTYLILNIGYDFGQMIIPTINEPGCMVFGQALGGVDCTISLGVISPCSAPDFVSVGTYSFDPNYPASRGDLPDLPPRYYGFDGMYSPNCYGTTAYSQITPDISLGTQYCLRPGRSLSACQYLGEYGGAALYIQNDGIIKVTVKDKGTKWTQTGSGSKVLFKYGNDGDAGLISNNGVGTKSWSSKTSGTDGLLCIEVFTGVIIIYNAGGSKAENKVWDSDGFSITTTTTSTTSMTSSTSTTNSTTTSSMTSSTSTTDTTTSSSTETTTSSSTSTETTTSTDTTTSISAETTFSSLISSGIVTTRIASTMDVTSNLETTFSPTAKTSSPTFSTSMLSVSTVTYATTSPTTRSSNPVSTVSIEVKSVTATLTNDLKSATQLKSATILPSASKTISSQPIFVASSDFKMTSTVTSSLPPGPSVCPAKTAPFNLLEIAKSPIPSISPVSRYNGDVAAIVASLTQLLPASLNPLNAVQITSSLFSIVETIKPGDKATKFLGADFTEGYNAVVVLITSSQYKFNGLPGPSDIETYGQASCSVTIKTIAISGGGVGFGGLNVYGTQVLASITFSVVALKSLDERDVGFVIVNGVGFKQTIASTVAGTSLTKTVTSCSQSTSTTTLMKPSSITKVITPSSKEQATTSSIQSTININVMASGAMAWGLVSIFVFTVFNALFLL</sequence>
<protein>
    <recommendedName>
        <fullName evidence="5">Bulb-type lectin domain-containing protein</fullName>
    </recommendedName>
</protein>
<evidence type="ECO:0000256" key="1">
    <source>
        <dbReference type="SAM" id="MobiDB-lite"/>
    </source>
</evidence>
<name>A0A1Y2BD42_9FUNG</name>
<dbReference type="AlphaFoldDB" id="A0A1Y2BD42"/>
<organism evidence="3 4">
    <name type="scientific">Rhizoclosmatium globosum</name>
    <dbReference type="NCBI Taxonomy" id="329046"/>
    <lineage>
        <taxon>Eukaryota</taxon>
        <taxon>Fungi</taxon>
        <taxon>Fungi incertae sedis</taxon>
        <taxon>Chytridiomycota</taxon>
        <taxon>Chytridiomycota incertae sedis</taxon>
        <taxon>Chytridiomycetes</taxon>
        <taxon>Chytridiales</taxon>
        <taxon>Chytriomycetaceae</taxon>
        <taxon>Rhizoclosmatium</taxon>
    </lineage>
</organism>
<keyword evidence="2" id="KW-1133">Transmembrane helix</keyword>
<evidence type="ECO:0000256" key="2">
    <source>
        <dbReference type="SAM" id="Phobius"/>
    </source>
</evidence>
<reference evidence="3 4" key="1">
    <citation type="submission" date="2016-07" db="EMBL/GenBank/DDBJ databases">
        <title>Pervasive Adenine N6-methylation of Active Genes in Fungi.</title>
        <authorList>
            <consortium name="DOE Joint Genome Institute"/>
            <person name="Mondo S.J."/>
            <person name="Dannebaum R.O."/>
            <person name="Kuo R.C."/>
            <person name="Labutti K."/>
            <person name="Haridas S."/>
            <person name="Kuo A."/>
            <person name="Salamov A."/>
            <person name="Ahrendt S.R."/>
            <person name="Lipzen A."/>
            <person name="Sullivan W."/>
            <person name="Andreopoulos W.B."/>
            <person name="Clum A."/>
            <person name="Lindquist E."/>
            <person name="Daum C."/>
            <person name="Ramamoorthy G.K."/>
            <person name="Gryganskyi A."/>
            <person name="Culley D."/>
            <person name="Magnuson J.K."/>
            <person name="James T.Y."/>
            <person name="O'Malley M.A."/>
            <person name="Stajich J.E."/>
            <person name="Spatafora J.W."/>
            <person name="Visel A."/>
            <person name="Grigoriev I.V."/>
        </authorList>
    </citation>
    <scope>NUCLEOTIDE SEQUENCE [LARGE SCALE GENOMIC DNA]</scope>
    <source>
        <strain evidence="3 4">JEL800</strain>
    </source>
</reference>
<dbReference type="Proteomes" id="UP000193642">
    <property type="component" value="Unassembled WGS sequence"/>
</dbReference>
<dbReference type="EMBL" id="MCGO01000070">
    <property type="protein sequence ID" value="ORY32741.1"/>
    <property type="molecule type" value="Genomic_DNA"/>
</dbReference>
<keyword evidence="2" id="KW-0812">Transmembrane</keyword>